<dbReference type="SMART" id="SM00494">
    <property type="entry name" value="ChtBD2"/>
    <property type="match status" value="2"/>
</dbReference>
<evidence type="ECO:0000256" key="5">
    <source>
        <dbReference type="ARBA" id="ARBA00023157"/>
    </source>
</evidence>
<dbReference type="Gene3D" id="2.170.140.10">
    <property type="entry name" value="Chitin binding domain"/>
    <property type="match status" value="1"/>
</dbReference>
<comment type="caution">
    <text evidence="12">The sequence shown here is derived from an EMBL/GenBank/DDBJ whole genome shotgun (WGS) entry which is preliminary data.</text>
</comment>
<name>A0A2T7PVU1_POMCA</name>
<evidence type="ECO:0000256" key="2">
    <source>
        <dbReference type="ARBA" id="ARBA00022669"/>
    </source>
</evidence>
<proteinExistence type="inferred from homology"/>
<dbReference type="EMBL" id="PZQS01000001">
    <property type="protein sequence ID" value="PVD37544.1"/>
    <property type="molecule type" value="Genomic_DNA"/>
</dbReference>
<dbReference type="GO" id="GO:0004568">
    <property type="term" value="F:chitinase activity"/>
    <property type="evidence" value="ECO:0007669"/>
    <property type="project" value="TreeGrafter"/>
</dbReference>
<evidence type="ECO:0000256" key="6">
    <source>
        <dbReference type="ARBA" id="ARBA00023295"/>
    </source>
</evidence>
<dbReference type="InterPro" id="IPR011583">
    <property type="entry name" value="Chitinase_II/V-like_cat"/>
</dbReference>
<dbReference type="Proteomes" id="UP000245119">
    <property type="component" value="Linkage Group LG1"/>
</dbReference>
<evidence type="ECO:0008006" key="14">
    <source>
        <dbReference type="Google" id="ProtNLM"/>
    </source>
</evidence>
<dbReference type="PROSITE" id="PS51910">
    <property type="entry name" value="GH18_2"/>
    <property type="match status" value="1"/>
</dbReference>
<keyword evidence="6 7" id="KW-0326">Glycosidase</keyword>
<evidence type="ECO:0000313" key="13">
    <source>
        <dbReference type="Proteomes" id="UP000245119"/>
    </source>
</evidence>
<feature type="domain" description="Chitin-binding type-2" evidence="10">
    <location>
        <begin position="481"/>
        <end position="537"/>
    </location>
</feature>
<evidence type="ECO:0000256" key="1">
    <source>
        <dbReference type="ARBA" id="ARBA00009121"/>
    </source>
</evidence>
<dbReference type="InterPro" id="IPR001223">
    <property type="entry name" value="Glyco_hydro18_cat"/>
</dbReference>
<organism evidence="12 13">
    <name type="scientific">Pomacea canaliculata</name>
    <name type="common">Golden apple snail</name>
    <dbReference type="NCBI Taxonomy" id="400727"/>
    <lineage>
        <taxon>Eukaryota</taxon>
        <taxon>Metazoa</taxon>
        <taxon>Spiralia</taxon>
        <taxon>Lophotrochozoa</taxon>
        <taxon>Mollusca</taxon>
        <taxon>Gastropoda</taxon>
        <taxon>Caenogastropoda</taxon>
        <taxon>Architaenioglossa</taxon>
        <taxon>Ampullarioidea</taxon>
        <taxon>Ampullariidae</taxon>
        <taxon>Pomacea</taxon>
    </lineage>
</organism>
<dbReference type="SMART" id="SM00636">
    <property type="entry name" value="Glyco_18"/>
    <property type="match status" value="1"/>
</dbReference>
<evidence type="ECO:0000256" key="8">
    <source>
        <dbReference type="SAM" id="MobiDB-lite"/>
    </source>
</evidence>
<evidence type="ECO:0000259" key="10">
    <source>
        <dbReference type="PROSITE" id="PS50940"/>
    </source>
</evidence>
<dbReference type="OrthoDB" id="73875at2759"/>
<gene>
    <name evidence="12" type="ORF">C0Q70_00138</name>
</gene>
<dbReference type="Gene3D" id="3.20.20.80">
    <property type="entry name" value="Glycosidases"/>
    <property type="match status" value="2"/>
</dbReference>
<feature type="region of interest" description="Disordered" evidence="8">
    <location>
        <begin position="567"/>
        <end position="604"/>
    </location>
</feature>
<dbReference type="SUPFAM" id="SSF54556">
    <property type="entry name" value="Chitinase insertion domain"/>
    <property type="match status" value="1"/>
</dbReference>
<feature type="compositionally biased region" description="Low complexity" evidence="8">
    <location>
        <begin position="567"/>
        <end position="601"/>
    </location>
</feature>
<protein>
    <recommendedName>
        <fullName evidence="14">Chitinase</fullName>
    </recommendedName>
</protein>
<dbReference type="InterPro" id="IPR001579">
    <property type="entry name" value="Glyco_hydro_18_chit_AS"/>
</dbReference>
<dbReference type="InterPro" id="IPR029070">
    <property type="entry name" value="Chitinase_insertion_sf"/>
</dbReference>
<dbReference type="GO" id="GO:0006032">
    <property type="term" value="P:chitin catabolic process"/>
    <property type="evidence" value="ECO:0007669"/>
    <property type="project" value="TreeGrafter"/>
</dbReference>
<keyword evidence="13" id="KW-1185">Reference proteome</keyword>
<dbReference type="SUPFAM" id="SSF57625">
    <property type="entry name" value="Invertebrate chitin-binding proteins"/>
    <property type="match status" value="2"/>
</dbReference>
<feature type="domain" description="GH18" evidence="11">
    <location>
        <begin position="24"/>
        <end position="395"/>
    </location>
</feature>
<dbReference type="InterPro" id="IPR017853">
    <property type="entry name" value="GH"/>
</dbReference>
<keyword evidence="4 7" id="KW-0378">Hydrolase</keyword>
<evidence type="ECO:0000256" key="3">
    <source>
        <dbReference type="ARBA" id="ARBA00022729"/>
    </source>
</evidence>
<dbReference type="PROSITE" id="PS01095">
    <property type="entry name" value="GH18_1"/>
    <property type="match status" value="1"/>
</dbReference>
<dbReference type="GO" id="GO:0005576">
    <property type="term" value="C:extracellular region"/>
    <property type="evidence" value="ECO:0007669"/>
    <property type="project" value="InterPro"/>
</dbReference>
<dbReference type="PANTHER" id="PTHR11177:SF317">
    <property type="entry name" value="CHITINASE 12-RELATED"/>
    <property type="match status" value="1"/>
</dbReference>
<keyword evidence="3 9" id="KW-0732">Signal</keyword>
<dbReference type="Pfam" id="PF00704">
    <property type="entry name" value="Glyco_hydro_18"/>
    <property type="match status" value="1"/>
</dbReference>
<dbReference type="FunFam" id="3.20.20.80:FF:000007">
    <property type="entry name" value="Acidic mammalian chitinase"/>
    <property type="match status" value="1"/>
</dbReference>
<dbReference type="AlphaFoldDB" id="A0A2T7PVU1"/>
<feature type="signal peptide" evidence="9">
    <location>
        <begin position="1"/>
        <end position="20"/>
    </location>
</feature>
<dbReference type="FunFam" id="3.10.50.10:FF:000001">
    <property type="entry name" value="Chitinase 3-like 1"/>
    <property type="match status" value="1"/>
</dbReference>
<dbReference type="STRING" id="400727.A0A2T7PVU1"/>
<evidence type="ECO:0000313" key="12">
    <source>
        <dbReference type="EMBL" id="PVD37544.1"/>
    </source>
</evidence>
<dbReference type="GO" id="GO:0008061">
    <property type="term" value="F:chitin binding"/>
    <property type="evidence" value="ECO:0007669"/>
    <property type="project" value="UniProtKB-KW"/>
</dbReference>
<sequence>MSRLLLPGFLVLALTSLTQGDSCGKIVCYTTNWSQYRPGSGKFMPDNIDPSLCTHIIYAFAKLIGNHLAPYEWNDDSTDWSIRKIQPIEEPQPRSKDIACRGRLEHGSEPFSRIVQSPSNRREFITQSIDFLRQRNFDGLDLDWEYPANRGSPPEDRDHFTALVREFREAFEAEAASTGKPRLLLTAAVAAGKSTIDTAYDVPAIARDFDFLNLMSYDLHGAWETKTGLNSPLYPRSDETGDDRYLNLDFAAQYWVQKGAPKEKLIIGMGLYGRSFTLASPTDTGVGAPAPRAGTAGEYTREAGFKSYYEICNMKTRGGTVVFHEEHRAPYMYLGDQWVGFDHQISLREKVRYVKQHGFGGVMVWALPLDDFKGDHCSQGPYPLMTAINQECGHSTGTLVLIRYTNKLRLLEQPPAPPLTWKGPTQTLLQARACERVSTCLPHTDTLHYKLCDSRDLTLLIHSSATTHRTTTPRPPIHGDPMNCKGLPDGFYPSSRSCREYFVCVSGLTYSFECAVGLVFDPRTLGCTWPHLYECTIGDAPAEASSSSLLQTSGQNWNFQSSTSPAIISTSHSSSPVPPQTVSQKDSVESTTFPTSTSQTPEATQSDVLVKDLRSYCRHLPDGIREDPTDCRFYIDCANGLTYRMACPRHAVQRRHQQLRCDIQRPYLHNDASVR</sequence>
<evidence type="ECO:0000256" key="7">
    <source>
        <dbReference type="RuleBase" id="RU000489"/>
    </source>
</evidence>
<keyword evidence="2" id="KW-0147">Chitin-binding</keyword>
<dbReference type="Gene3D" id="3.10.50.10">
    <property type="match status" value="1"/>
</dbReference>
<reference evidence="12 13" key="1">
    <citation type="submission" date="2018-04" db="EMBL/GenBank/DDBJ databases">
        <title>The genome of golden apple snail Pomacea canaliculata provides insight into stress tolerance and invasive adaptation.</title>
        <authorList>
            <person name="Liu C."/>
            <person name="Liu B."/>
            <person name="Ren Y."/>
            <person name="Zhang Y."/>
            <person name="Wang H."/>
            <person name="Li S."/>
            <person name="Jiang F."/>
            <person name="Yin L."/>
            <person name="Zhang G."/>
            <person name="Qian W."/>
            <person name="Fan W."/>
        </authorList>
    </citation>
    <scope>NUCLEOTIDE SEQUENCE [LARGE SCALE GENOMIC DNA]</scope>
    <source>
        <strain evidence="12">SZHN2017</strain>
        <tissue evidence="12">Muscle</tissue>
    </source>
</reference>
<feature type="chain" id="PRO_5015756545" description="Chitinase" evidence="9">
    <location>
        <begin position="21"/>
        <end position="675"/>
    </location>
</feature>
<keyword evidence="5" id="KW-1015">Disulfide bond</keyword>
<dbReference type="SUPFAM" id="SSF51445">
    <property type="entry name" value="(Trans)glycosidases"/>
    <property type="match status" value="1"/>
</dbReference>
<feature type="domain" description="Chitin-binding type-2" evidence="10">
    <location>
        <begin position="614"/>
        <end position="662"/>
    </location>
</feature>
<dbReference type="PANTHER" id="PTHR11177">
    <property type="entry name" value="CHITINASE"/>
    <property type="match status" value="1"/>
</dbReference>
<dbReference type="Pfam" id="PF01607">
    <property type="entry name" value="CBM_14"/>
    <property type="match status" value="1"/>
</dbReference>
<dbReference type="InterPro" id="IPR002557">
    <property type="entry name" value="Chitin-bd_dom"/>
</dbReference>
<evidence type="ECO:0000256" key="9">
    <source>
        <dbReference type="SAM" id="SignalP"/>
    </source>
</evidence>
<evidence type="ECO:0000256" key="4">
    <source>
        <dbReference type="ARBA" id="ARBA00022801"/>
    </source>
</evidence>
<dbReference type="InterPro" id="IPR050314">
    <property type="entry name" value="Glycosyl_Hydrlase_18"/>
</dbReference>
<comment type="similarity">
    <text evidence="1">Belongs to the glycosyl hydrolase 18 family. Chitinase class II subfamily.</text>
</comment>
<dbReference type="PROSITE" id="PS50940">
    <property type="entry name" value="CHIT_BIND_II"/>
    <property type="match status" value="2"/>
</dbReference>
<dbReference type="GO" id="GO:0005975">
    <property type="term" value="P:carbohydrate metabolic process"/>
    <property type="evidence" value="ECO:0007669"/>
    <property type="project" value="InterPro"/>
</dbReference>
<accession>A0A2T7PVU1</accession>
<dbReference type="InterPro" id="IPR036508">
    <property type="entry name" value="Chitin-bd_dom_sf"/>
</dbReference>
<evidence type="ECO:0000259" key="11">
    <source>
        <dbReference type="PROSITE" id="PS51910"/>
    </source>
</evidence>
<dbReference type="CDD" id="cd02872">
    <property type="entry name" value="GH18_chitolectin_chitotriosidase"/>
    <property type="match status" value="1"/>
</dbReference>